<dbReference type="RefSeq" id="WP_034838734.1">
    <property type="nucleotide sequence ID" value="NZ_JOKH01000004.1"/>
</dbReference>
<accession>A0A081NE35</accession>
<feature type="compositionally biased region" description="Low complexity" evidence="1">
    <location>
        <begin position="39"/>
        <end position="55"/>
    </location>
</feature>
<reference evidence="2 3" key="1">
    <citation type="submission" date="2014-06" db="EMBL/GenBank/DDBJ databases">
        <title>Whole Genome Sequences of Three Symbiotic Endozoicomonas Bacteria.</title>
        <authorList>
            <person name="Neave M.J."/>
            <person name="Apprill A."/>
            <person name="Voolstra C.R."/>
        </authorList>
    </citation>
    <scope>NUCLEOTIDE SEQUENCE [LARGE SCALE GENOMIC DNA]</scope>
    <source>
        <strain evidence="2 3">DSM 25634</strain>
    </source>
</reference>
<proteinExistence type="predicted"/>
<dbReference type="Proteomes" id="UP000028073">
    <property type="component" value="Unassembled WGS sequence"/>
</dbReference>
<keyword evidence="3" id="KW-1185">Reference proteome</keyword>
<feature type="region of interest" description="Disordered" evidence="1">
    <location>
        <begin position="400"/>
        <end position="420"/>
    </location>
</feature>
<dbReference type="OrthoDB" id="6196685at2"/>
<comment type="caution">
    <text evidence="2">The sequence shown here is derived from an EMBL/GenBank/DDBJ whole genome shotgun (WGS) entry which is preliminary data.</text>
</comment>
<gene>
    <name evidence="2" type="ORF">GZ78_18585</name>
</gene>
<feature type="region of interest" description="Disordered" evidence="1">
    <location>
        <begin position="1"/>
        <end position="65"/>
    </location>
</feature>
<name>A0A081NE35_9GAMM</name>
<dbReference type="EMBL" id="JOKH01000004">
    <property type="protein sequence ID" value="KEQ16708.1"/>
    <property type="molecule type" value="Genomic_DNA"/>
</dbReference>
<feature type="compositionally biased region" description="Polar residues" evidence="1">
    <location>
        <begin position="8"/>
        <end position="38"/>
    </location>
</feature>
<feature type="compositionally biased region" description="Basic and acidic residues" evidence="1">
    <location>
        <begin position="310"/>
        <end position="324"/>
    </location>
</feature>
<dbReference type="STRING" id="1137799.GZ78_18585"/>
<feature type="compositionally biased region" description="Basic and acidic residues" evidence="1">
    <location>
        <begin position="156"/>
        <end position="171"/>
    </location>
</feature>
<protein>
    <submittedName>
        <fullName evidence="2">Uncharacterized protein</fullName>
    </submittedName>
</protein>
<evidence type="ECO:0000256" key="1">
    <source>
        <dbReference type="SAM" id="MobiDB-lite"/>
    </source>
</evidence>
<sequence>MAPVDPNSGVSQTPVVQNGQVSQTPSQDSVSQGFSRTNSVSSSDSGDSSQTVSVSPDQPGTSNADSRDFLQRAFDAKLDGFRAAVHEFNRRFNAQDIDINDTQSLILIVKGMISDTQALVSAASIDQAFGNRAYEQSKRQDSANSARSLRGAIRTRTQDLTDKTAQRDTRAGDLANKNLSKTLKEHQLSDAQSSHTSENDNSEEITRLTTEITLLEHEIAGITTETNTLNQQIQGLETSNATDSAALLRANRQLNSVTEEFVGVNSLLGRIRQRFDPAALETGEEGIQAVKELEQMVQKDQVREIRKRQQSKDEVKALDKQGRRDDIRVEDERIDREEGVDQYLTAEDLETLRLVFSPSDPAELRSATQRLDDQSQAERYPAAEEGFAIALNSAPSDKALEDAANPAAETHRGDNLSFEGASSPQVFARLWMEAKLEEGEETQDVKEDHLDEVADNADSQRKSVAENLQDFESIPLEVAESLEKQQEAAIQISKNNRV</sequence>
<evidence type="ECO:0000313" key="3">
    <source>
        <dbReference type="Proteomes" id="UP000028073"/>
    </source>
</evidence>
<feature type="region of interest" description="Disordered" evidence="1">
    <location>
        <begin position="304"/>
        <end position="324"/>
    </location>
</feature>
<evidence type="ECO:0000313" key="2">
    <source>
        <dbReference type="EMBL" id="KEQ16708.1"/>
    </source>
</evidence>
<feature type="region of interest" description="Disordered" evidence="1">
    <location>
        <begin position="133"/>
        <end position="204"/>
    </location>
</feature>
<organism evidence="2 3">
    <name type="scientific">Endozoicomonas numazuensis</name>
    <dbReference type="NCBI Taxonomy" id="1137799"/>
    <lineage>
        <taxon>Bacteria</taxon>
        <taxon>Pseudomonadati</taxon>
        <taxon>Pseudomonadota</taxon>
        <taxon>Gammaproteobacteria</taxon>
        <taxon>Oceanospirillales</taxon>
        <taxon>Endozoicomonadaceae</taxon>
        <taxon>Endozoicomonas</taxon>
    </lineage>
</organism>
<dbReference type="AlphaFoldDB" id="A0A081NE35"/>